<reference evidence="3" key="1">
    <citation type="submission" date="2020-07" db="EMBL/GenBank/DDBJ databases">
        <authorList>
            <person name="Nieuwenhuis M."/>
            <person name="Van De Peppel L.J.J."/>
        </authorList>
    </citation>
    <scope>NUCLEOTIDE SEQUENCE</scope>
    <source>
        <strain evidence="3">AP01</strain>
        <tissue evidence="3">Mycelium</tissue>
    </source>
</reference>
<keyword evidence="1" id="KW-0175">Coiled coil</keyword>
<evidence type="ECO:0000313" key="3">
    <source>
        <dbReference type="EMBL" id="KAG5641345.1"/>
    </source>
</evidence>
<feature type="region of interest" description="Disordered" evidence="2">
    <location>
        <begin position="957"/>
        <end position="1001"/>
    </location>
</feature>
<protein>
    <submittedName>
        <fullName evidence="3">Uncharacterized protein</fullName>
    </submittedName>
</protein>
<feature type="region of interest" description="Disordered" evidence="2">
    <location>
        <begin position="219"/>
        <end position="302"/>
    </location>
</feature>
<feature type="region of interest" description="Disordered" evidence="2">
    <location>
        <begin position="478"/>
        <end position="680"/>
    </location>
</feature>
<feature type="compositionally biased region" description="Low complexity" evidence="2">
    <location>
        <begin position="122"/>
        <end position="133"/>
    </location>
</feature>
<feature type="coiled-coil region" evidence="1">
    <location>
        <begin position="353"/>
        <end position="394"/>
    </location>
</feature>
<organism evidence="3 4">
    <name type="scientific">Asterophora parasitica</name>
    <dbReference type="NCBI Taxonomy" id="117018"/>
    <lineage>
        <taxon>Eukaryota</taxon>
        <taxon>Fungi</taxon>
        <taxon>Dikarya</taxon>
        <taxon>Basidiomycota</taxon>
        <taxon>Agaricomycotina</taxon>
        <taxon>Agaricomycetes</taxon>
        <taxon>Agaricomycetidae</taxon>
        <taxon>Agaricales</taxon>
        <taxon>Tricholomatineae</taxon>
        <taxon>Lyophyllaceae</taxon>
        <taxon>Asterophora</taxon>
    </lineage>
</organism>
<gene>
    <name evidence="3" type="ORF">DXG03_005458</name>
</gene>
<dbReference type="Proteomes" id="UP000775547">
    <property type="component" value="Unassembled WGS sequence"/>
</dbReference>
<evidence type="ECO:0000256" key="1">
    <source>
        <dbReference type="SAM" id="Coils"/>
    </source>
</evidence>
<feature type="compositionally biased region" description="Polar residues" evidence="2">
    <location>
        <begin position="957"/>
        <end position="977"/>
    </location>
</feature>
<reference evidence="3" key="2">
    <citation type="submission" date="2021-10" db="EMBL/GenBank/DDBJ databases">
        <title>Phylogenomics reveals ancestral predisposition of the termite-cultivated fungus Termitomyces towards a domesticated lifestyle.</title>
        <authorList>
            <person name="Auxier B."/>
            <person name="Grum-Grzhimaylo A."/>
            <person name="Cardenas M.E."/>
            <person name="Lodge J.D."/>
            <person name="Laessoe T."/>
            <person name="Pedersen O."/>
            <person name="Smith M.E."/>
            <person name="Kuyper T.W."/>
            <person name="Franco-Molano E.A."/>
            <person name="Baroni T.J."/>
            <person name="Aanen D.K."/>
        </authorList>
    </citation>
    <scope>NUCLEOTIDE SEQUENCE</scope>
    <source>
        <strain evidence="3">AP01</strain>
        <tissue evidence="3">Mycelium</tissue>
    </source>
</reference>
<feature type="compositionally biased region" description="Basic residues" evidence="2">
    <location>
        <begin position="1254"/>
        <end position="1264"/>
    </location>
</feature>
<feature type="region of interest" description="Disordered" evidence="2">
    <location>
        <begin position="104"/>
        <end position="144"/>
    </location>
</feature>
<feature type="region of interest" description="Disordered" evidence="2">
    <location>
        <begin position="693"/>
        <end position="723"/>
    </location>
</feature>
<comment type="caution">
    <text evidence="3">The sequence shown here is derived from an EMBL/GenBank/DDBJ whole genome shotgun (WGS) entry which is preliminary data.</text>
</comment>
<feature type="compositionally biased region" description="Low complexity" evidence="2">
    <location>
        <begin position="1110"/>
        <end position="1120"/>
    </location>
</feature>
<feature type="region of interest" description="Disordered" evidence="2">
    <location>
        <begin position="1162"/>
        <end position="1181"/>
    </location>
</feature>
<feature type="compositionally biased region" description="Pro residues" evidence="2">
    <location>
        <begin position="510"/>
        <end position="521"/>
    </location>
</feature>
<feature type="compositionally biased region" description="Low complexity" evidence="2">
    <location>
        <begin position="491"/>
        <end position="505"/>
    </location>
</feature>
<feature type="region of interest" description="Disordered" evidence="2">
    <location>
        <begin position="1104"/>
        <end position="1129"/>
    </location>
</feature>
<feature type="region of interest" description="Disordered" evidence="2">
    <location>
        <begin position="1197"/>
        <end position="1264"/>
    </location>
</feature>
<evidence type="ECO:0000313" key="4">
    <source>
        <dbReference type="Proteomes" id="UP000775547"/>
    </source>
</evidence>
<feature type="compositionally biased region" description="Polar residues" evidence="2">
    <location>
        <begin position="574"/>
        <end position="598"/>
    </location>
</feature>
<evidence type="ECO:0000256" key="2">
    <source>
        <dbReference type="SAM" id="MobiDB-lite"/>
    </source>
</evidence>
<feature type="compositionally biased region" description="Basic and acidic residues" evidence="2">
    <location>
        <begin position="261"/>
        <end position="277"/>
    </location>
</feature>
<dbReference type="EMBL" id="JABCKV010000332">
    <property type="protein sequence ID" value="KAG5641345.1"/>
    <property type="molecule type" value="Genomic_DNA"/>
</dbReference>
<name>A0A9P7G1X8_9AGAR</name>
<feature type="compositionally biased region" description="Pro residues" evidence="2">
    <location>
        <begin position="1223"/>
        <end position="1233"/>
    </location>
</feature>
<proteinExistence type="predicted"/>
<feature type="region of interest" description="Disordered" evidence="2">
    <location>
        <begin position="182"/>
        <end position="204"/>
    </location>
</feature>
<keyword evidence="4" id="KW-1185">Reference proteome</keyword>
<feature type="compositionally biased region" description="Low complexity" evidence="2">
    <location>
        <begin position="219"/>
        <end position="233"/>
    </location>
</feature>
<feature type="compositionally biased region" description="Polar residues" evidence="2">
    <location>
        <begin position="984"/>
        <end position="1001"/>
    </location>
</feature>
<dbReference type="AlphaFoldDB" id="A0A9P7G1X8"/>
<sequence>MTAAGRIRKLWGEFQPWAAAQRKIYEGRRDEMIKAQDAKWKAALLKTRAKQDEHHIQKTQLLKEALDDYLEQVRAEWDSRLNRNNLTHADWGAMEPQELGSVEKVLGDGEPSKPAAQNLVAQPPSQSQHQVVPTPNPAPPLTSAARSVNLSTSTASSYTLVSPSEFSTDDEHYDAMGRFITPSATDESEDESRPVPITQFDGWGIGTHAGAGAGWVVSAQASASTQSPHHSPQTGSPEHLSSSSSNKLGYFTHHPAMSRPSIDEAPHKRPPDKDPKGKARVRGPTYIGPHLSSPEDTSESEEDFELFKMQTRITKVYEFHQEAAALDAELAIVLHNERSSKKAIWKEYAAGRVTEHEKRVLKLQAEKEDERKEIVNAERKKRREEIQRRQMNREHIGGTTNALQAGVRPEEWQHAFKKSQTVRLGADRKTFILDDDFENAENDGNETWDTPQIEPSASELHTPILGQNDTVRARKQFVPAGGRGTPSGWRTKQTTSTPTTSLSQQWLSDPYPPAAPSPGPRTVPEWMEATFSGTPLDYSSSYDSESDLIVPGGFPNTTSTPVPPIPSGWGPKKSVSSTSPATSLLRQVLSDPTANSTPVPGDGKKNTTSPPTAVAKAAPPAPEPKPAHISAAPIKKNAKKDRLTPSTATAASHKKFIKVEEEESPTTPTLTAKPNPSSMAKDIMQRGLGYAHMDDELSSTPRPQLFAKRGSIPDYSSDVASTPRAVTRRLGGEASVSSGLASSWTLEAAAEETPWQRMQKAKAQAQAQAQEGEVTPWQRMQKAQAQGQRVRQEEEETLWQRVQKLKMQGQVQQPKPSLAMSQEAWALGMTVSSMEDEGGSMWERQMQAQSAFAQRSTPASVMARGTVTAAPEESLWGRVVVKNQMATMTAQQQQQQARPEETPWERQMRLRAQGALPNTASSDLAKSALHQSTRIPSVAGWGGTMDFELPISRLAQPQPSTHTPAGQIWAPNSSASSHPHMWNPNAQQNPLQSFGMPGSQSAHQFDDLLARRPSGSISYENDVSDEHRAFVSAGMTKGKGKASAAKVTIEEVPDEEGPRIHRGSALPFSSRHLLDIVEPKPSVPSTMFTNIIQFGEEEEEEEYEYYPGMSSTVPTPSTAPTSPPGEIPSLDDEELLEQMKSGNWSTLIEGGGLLAHDVSSEAQAARWSPEPSAKKIASGSQMVDSAKLFSTLESMKPAPASLPKASLSTKAATPPKATTAPKAPYPAPPPPAKSAPTIIEKPEPTAKPANQPKGKAKGKGKGRK</sequence>
<feature type="compositionally biased region" description="Polar residues" evidence="2">
    <location>
        <begin position="234"/>
        <end position="247"/>
    </location>
</feature>
<dbReference type="OrthoDB" id="3038408at2759"/>
<feature type="compositionally biased region" description="Low complexity" evidence="2">
    <location>
        <begin position="1209"/>
        <end position="1222"/>
    </location>
</feature>
<accession>A0A9P7G1X8</accession>